<dbReference type="Proteomes" id="UP000813385">
    <property type="component" value="Unassembled WGS sequence"/>
</dbReference>
<proteinExistence type="predicted"/>
<dbReference type="Pfam" id="PF07942">
    <property type="entry name" value="CARME"/>
    <property type="match status" value="1"/>
</dbReference>
<dbReference type="AlphaFoldDB" id="A0A8K0TK70"/>
<organism evidence="2 3">
    <name type="scientific">Plectosphaerella cucumerina</name>
    <dbReference type="NCBI Taxonomy" id="40658"/>
    <lineage>
        <taxon>Eukaryota</taxon>
        <taxon>Fungi</taxon>
        <taxon>Dikarya</taxon>
        <taxon>Ascomycota</taxon>
        <taxon>Pezizomycotina</taxon>
        <taxon>Sordariomycetes</taxon>
        <taxon>Hypocreomycetidae</taxon>
        <taxon>Glomerellales</taxon>
        <taxon>Plectosphaerellaceae</taxon>
        <taxon>Plectosphaerella</taxon>
    </lineage>
</organism>
<dbReference type="SUPFAM" id="SSF53335">
    <property type="entry name" value="S-adenosyl-L-methionine-dependent methyltransferases"/>
    <property type="match status" value="1"/>
</dbReference>
<dbReference type="GO" id="GO:0008757">
    <property type="term" value="F:S-adenosylmethionine-dependent methyltransferase activity"/>
    <property type="evidence" value="ECO:0007669"/>
    <property type="project" value="InterPro"/>
</dbReference>
<gene>
    <name evidence="2" type="ORF">B0T11DRAFT_58753</name>
</gene>
<reference evidence="2" key="1">
    <citation type="journal article" date="2021" name="Nat. Commun.">
        <title>Genetic determinants of endophytism in the Arabidopsis root mycobiome.</title>
        <authorList>
            <person name="Mesny F."/>
            <person name="Miyauchi S."/>
            <person name="Thiergart T."/>
            <person name="Pickel B."/>
            <person name="Atanasova L."/>
            <person name="Karlsson M."/>
            <person name="Huettel B."/>
            <person name="Barry K.W."/>
            <person name="Haridas S."/>
            <person name="Chen C."/>
            <person name="Bauer D."/>
            <person name="Andreopoulos W."/>
            <person name="Pangilinan J."/>
            <person name="LaButti K."/>
            <person name="Riley R."/>
            <person name="Lipzen A."/>
            <person name="Clum A."/>
            <person name="Drula E."/>
            <person name="Henrissat B."/>
            <person name="Kohler A."/>
            <person name="Grigoriev I.V."/>
            <person name="Martin F.M."/>
            <person name="Hacquard S."/>
        </authorList>
    </citation>
    <scope>NUCLEOTIDE SEQUENCE</scope>
    <source>
        <strain evidence="2">MPI-CAGE-AT-0016</strain>
    </source>
</reference>
<dbReference type="PANTHER" id="PTHR12303">
    <property type="entry name" value="CARNOSINE N-METHYLTRANSFERASE"/>
    <property type="match status" value="1"/>
</dbReference>
<dbReference type="InterPro" id="IPR029063">
    <property type="entry name" value="SAM-dependent_MTases_sf"/>
</dbReference>
<dbReference type="InterPro" id="IPR012901">
    <property type="entry name" value="CARME"/>
</dbReference>
<evidence type="ECO:0000313" key="2">
    <source>
        <dbReference type="EMBL" id="KAH7367898.1"/>
    </source>
</evidence>
<accession>A0A8K0TK70</accession>
<evidence type="ECO:0000313" key="3">
    <source>
        <dbReference type="Proteomes" id="UP000813385"/>
    </source>
</evidence>
<protein>
    <submittedName>
        <fullName evidence="2">N2227-like protein-domain-containing protein</fullName>
    </submittedName>
</protein>
<keyword evidence="3" id="KW-1185">Reference proteome</keyword>
<name>A0A8K0TK70_9PEZI</name>
<evidence type="ECO:0000256" key="1">
    <source>
        <dbReference type="SAM" id="MobiDB-lite"/>
    </source>
</evidence>
<dbReference type="SMART" id="SM01296">
    <property type="entry name" value="N2227"/>
    <property type="match status" value="1"/>
</dbReference>
<sequence length="468" mass="52386">MSHPSSPPHPDRDPSSSEPADARVSARQPSVMRFPSLPFVAALLAATSTTASEPARDAAPAEDLASVPNDFVEVHQVVMTVQEVRKPSPRHEAERKALQTRLSHSNGRWDRNHPRHRLLDALHAYTRYSVLQTTDLDKWRRLYKSVPKEQKRLLEGVVDYQAKLDRVAHLLYVNQKLCDAIVEAGLEYYGVERKELDDHIKSVEAEGRSADKVSVSQSLKHYVRDWSTQGLSEREAAFPCILESLELLFPDRSAADVKVLLPGAGVGRLGHDVSALGGFEVTSNEWSMYMNVAYRYLEANPRVGAGLVHPFIDGWSHHTSTSDMMREVSFPDAPVNSTAVLLVEGDFTRAFDGQKGHYDALVTHFFIDTARNLLAYLDTIYASLRKGGYWVNFGPLLYGTGPWVQLSLEEVLAVAESMGFEFVDAPESCGDITIPGRPVRWREAAYGFNDRALTKHAYKAQAWIMRKK</sequence>
<dbReference type="Gene3D" id="3.40.50.150">
    <property type="entry name" value="Vaccinia Virus protein VP39"/>
    <property type="match status" value="1"/>
</dbReference>
<dbReference type="PANTHER" id="PTHR12303:SF13">
    <property type="match status" value="1"/>
</dbReference>
<dbReference type="EMBL" id="JAGPXD010000002">
    <property type="protein sequence ID" value="KAH7367898.1"/>
    <property type="molecule type" value="Genomic_DNA"/>
</dbReference>
<feature type="region of interest" description="Disordered" evidence="1">
    <location>
        <begin position="1"/>
        <end position="29"/>
    </location>
</feature>
<comment type="caution">
    <text evidence="2">The sequence shown here is derived from an EMBL/GenBank/DDBJ whole genome shotgun (WGS) entry which is preliminary data.</text>
</comment>
<dbReference type="OrthoDB" id="978at2759"/>